<evidence type="ECO:0000313" key="2">
    <source>
        <dbReference type="EMBL" id="GGL87151.1"/>
    </source>
</evidence>
<feature type="transmembrane region" description="Helical" evidence="1">
    <location>
        <begin position="67"/>
        <end position="97"/>
    </location>
</feature>
<dbReference type="RefSeq" id="WP_188939755.1">
    <property type="nucleotide sequence ID" value="NZ_BMNA01000001.1"/>
</dbReference>
<keyword evidence="1" id="KW-0812">Transmembrane</keyword>
<reference evidence="2" key="2">
    <citation type="submission" date="2020-09" db="EMBL/GenBank/DDBJ databases">
        <authorList>
            <person name="Sun Q."/>
            <person name="Zhou Y."/>
        </authorList>
    </citation>
    <scope>NUCLEOTIDE SEQUENCE</scope>
    <source>
        <strain evidence="2">CGMCC 4.7308</strain>
    </source>
</reference>
<gene>
    <name evidence="2" type="ORF">GCM10011594_03440</name>
</gene>
<keyword evidence="1" id="KW-1133">Transmembrane helix</keyword>
<dbReference type="EMBL" id="BMNA01000001">
    <property type="protein sequence ID" value="GGL87151.1"/>
    <property type="molecule type" value="Genomic_DNA"/>
</dbReference>
<dbReference type="AlphaFoldDB" id="A0A917SKW0"/>
<name>A0A917SKW0_9ACTN</name>
<keyword evidence="1" id="KW-0472">Membrane</keyword>
<evidence type="ECO:0008006" key="4">
    <source>
        <dbReference type="Google" id="ProtNLM"/>
    </source>
</evidence>
<evidence type="ECO:0000313" key="3">
    <source>
        <dbReference type="Proteomes" id="UP000655208"/>
    </source>
</evidence>
<keyword evidence="3" id="KW-1185">Reference proteome</keyword>
<dbReference type="Proteomes" id="UP000655208">
    <property type="component" value="Unassembled WGS sequence"/>
</dbReference>
<sequence length="146" mass="14895">MSIAAKLRRAPVRIAAGAYILNSGIGKLKADEGTAQGLHGMATGAYPFLNKLTPTPFTRALAVTETALGAALLLPVIPAGLVGIGLTAFAGGLVGLYARTEGVHDRYYRPVGNGVGLAKDLWLAAIGVGLVVDAALSESPITRTES</sequence>
<organism evidence="2 3">
    <name type="scientific">Nakamurella endophytica</name>
    <dbReference type="NCBI Taxonomy" id="1748367"/>
    <lineage>
        <taxon>Bacteria</taxon>
        <taxon>Bacillati</taxon>
        <taxon>Actinomycetota</taxon>
        <taxon>Actinomycetes</taxon>
        <taxon>Nakamurellales</taxon>
        <taxon>Nakamurellaceae</taxon>
        <taxon>Nakamurella</taxon>
    </lineage>
</organism>
<proteinExistence type="predicted"/>
<accession>A0A917SKW0</accession>
<evidence type="ECO:0000256" key="1">
    <source>
        <dbReference type="SAM" id="Phobius"/>
    </source>
</evidence>
<reference evidence="2" key="1">
    <citation type="journal article" date="2014" name="Int. J. Syst. Evol. Microbiol.">
        <title>Complete genome sequence of Corynebacterium casei LMG S-19264T (=DSM 44701T), isolated from a smear-ripened cheese.</title>
        <authorList>
            <consortium name="US DOE Joint Genome Institute (JGI-PGF)"/>
            <person name="Walter F."/>
            <person name="Albersmeier A."/>
            <person name="Kalinowski J."/>
            <person name="Ruckert C."/>
        </authorList>
    </citation>
    <scope>NUCLEOTIDE SEQUENCE</scope>
    <source>
        <strain evidence="2">CGMCC 4.7308</strain>
    </source>
</reference>
<comment type="caution">
    <text evidence="2">The sequence shown here is derived from an EMBL/GenBank/DDBJ whole genome shotgun (WGS) entry which is preliminary data.</text>
</comment>
<protein>
    <recommendedName>
        <fullName evidence="4">DoxX family membrane protein</fullName>
    </recommendedName>
</protein>